<name>A0ABV8TCW1_9ACTN</name>
<proteinExistence type="predicted"/>
<comment type="caution">
    <text evidence="1">The sequence shown here is derived from an EMBL/GenBank/DDBJ whole genome shotgun (WGS) entry which is preliminary data.</text>
</comment>
<sequence>MRRRMVTEAEAVARLLAAGYTPLEPYPGSTSIAWRMQCKTCKAERSIRLNSVKRSVCKHERRLLDTHEQASIVLAEAGYEPVSPYPGSSTLDWQVKCRECGEERTRPLRALRQHPCIHRASPDKQKAEAEAEMRSAGFKPLEPYPGIKTASWKTQCVTCGQPRRVRLRDVEAGYRCGHRGAAGGAEDEAMAAGYEPMEPYPGRAAVMWKTKCVLCGQPRTVNLSMIRAGRRCGHLGMPHAWLKEMMEH</sequence>
<keyword evidence="2" id="KW-1185">Reference proteome</keyword>
<gene>
    <name evidence="1" type="ORF">ACFPC0_11070</name>
</gene>
<reference evidence="2" key="1">
    <citation type="journal article" date="2019" name="Int. J. Syst. Evol. Microbiol.">
        <title>The Global Catalogue of Microorganisms (GCM) 10K type strain sequencing project: providing services to taxonomists for standard genome sequencing and annotation.</title>
        <authorList>
            <consortium name="The Broad Institute Genomics Platform"/>
            <consortium name="The Broad Institute Genome Sequencing Center for Infectious Disease"/>
            <person name="Wu L."/>
            <person name="Ma J."/>
        </authorList>
    </citation>
    <scope>NUCLEOTIDE SEQUENCE [LARGE SCALE GENOMIC DNA]</scope>
    <source>
        <strain evidence="2">PCU 347</strain>
    </source>
</reference>
<organism evidence="1 2">
    <name type="scientific">Streptomyces andamanensis</name>
    <dbReference type="NCBI Taxonomy" id="1565035"/>
    <lineage>
        <taxon>Bacteria</taxon>
        <taxon>Bacillati</taxon>
        <taxon>Actinomycetota</taxon>
        <taxon>Actinomycetes</taxon>
        <taxon>Kitasatosporales</taxon>
        <taxon>Streptomycetaceae</taxon>
        <taxon>Streptomyces</taxon>
    </lineage>
</organism>
<accession>A0ABV8TCW1</accession>
<dbReference type="EMBL" id="JBHSDP010000011">
    <property type="protein sequence ID" value="MFC4328368.1"/>
    <property type="molecule type" value="Genomic_DNA"/>
</dbReference>
<protein>
    <submittedName>
        <fullName evidence="1">Uncharacterized protein</fullName>
    </submittedName>
</protein>
<dbReference type="Proteomes" id="UP001595824">
    <property type="component" value="Unassembled WGS sequence"/>
</dbReference>
<evidence type="ECO:0000313" key="1">
    <source>
        <dbReference type="EMBL" id="MFC4328368.1"/>
    </source>
</evidence>
<dbReference type="RefSeq" id="WP_381738569.1">
    <property type="nucleotide sequence ID" value="NZ_JBHSDP010000011.1"/>
</dbReference>
<evidence type="ECO:0000313" key="2">
    <source>
        <dbReference type="Proteomes" id="UP001595824"/>
    </source>
</evidence>